<dbReference type="PANTHER" id="PTHR28268:SF1">
    <property type="entry name" value="MICOS SUBUNIT MIC26"/>
    <property type="match status" value="1"/>
</dbReference>
<reference evidence="3 4" key="1">
    <citation type="submission" date="2021-02" db="EMBL/GenBank/DDBJ databases">
        <title>Genome assembly of Pseudopithomyces chartarum.</title>
        <authorList>
            <person name="Jauregui R."/>
            <person name="Singh J."/>
            <person name="Voisey C."/>
        </authorList>
    </citation>
    <scope>NUCLEOTIDE SEQUENCE [LARGE SCALE GENOMIC DNA]</scope>
    <source>
        <strain evidence="3 4">AGR01</strain>
    </source>
</reference>
<dbReference type="Proteomes" id="UP001280581">
    <property type="component" value="Unassembled WGS sequence"/>
</dbReference>
<accession>A0AAN6RG12</accession>
<keyword evidence="1" id="KW-0812">Transmembrane</keyword>
<dbReference type="EMBL" id="WVTA01000009">
    <property type="protein sequence ID" value="KAK3207290.1"/>
    <property type="molecule type" value="Genomic_DNA"/>
</dbReference>
<dbReference type="AlphaFoldDB" id="A0AAN6RG12"/>
<keyword evidence="1" id="KW-0496">Mitochondrion</keyword>
<sequence length="252" mass="27360">MAFRPLLRQRFAPVWAGVAVSAAPITLSKVNSQPTEESLVNPSLDRKPIYDDTPLDTTAPAPTQPAAPATPSAPSADAPYRPTPTDRLAVQIGKARLALYEQSVRAEDGVNNALTETLRLEHSFTSTIRSLAPPKESGERVFPGVLYVLVASMAGSIITRNRNILLRASVPAAVGIGAAYAVLPITMQNIGDLAWKYESRYPVLADAHLRTKERVANFWETGKAHSQMGVGMLQDKVSETRSSMEDWVKKGR</sequence>
<keyword evidence="1" id="KW-1133">Transmembrane helix</keyword>
<dbReference type="GO" id="GO:0044284">
    <property type="term" value="C:mitochondrial crista junction"/>
    <property type="evidence" value="ECO:0007669"/>
    <property type="project" value="TreeGrafter"/>
</dbReference>
<dbReference type="GO" id="GO:0042407">
    <property type="term" value="P:cristae formation"/>
    <property type="evidence" value="ECO:0007669"/>
    <property type="project" value="InterPro"/>
</dbReference>
<dbReference type="InterPro" id="IPR033181">
    <property type="entry name" value="Mic26_fungi"/>
</dbReference>
<comment type="function">
    <text evidence="1">Component of the MICOS complex, a large protein complex of the mitochondrial inner membrane that plays crucial roles in the maintenance of crista junctions, inner membrane architecture, and formation of contact sites to the outer membrane.</text>
</comment>
<keyword evidence="1" id="KW-0999">Mitochondrion inner membrane</keyword>
<keyword evidence="4" id="KW-1185">Reference proteome</keyword>
<evidence type="ECO:0000313" key="3">
    <source>
        <dbReference type="EMBL" id="KAK3207290.1"/>
    </source>
</evidence>
<evidence type="ECO:0000313" key="4">
    <source>
        <dbReference type="Proteomes" id="UP001280581"/>
    </source>
</evidence>
<dbReference type="PANTHER" id="PTHR28268">
    <property type="entry name" value="MICOS SUBUNIT MIC26"/>
    <property type="match status" value="1"/>
</dbReference>
<gene>
    <name evidence="3" type="ORF">GRF29_103g429436</name>
</gene>
<feature type="compositionally biased region" description="Polar residues" evidence="2">
    <location>
        <begin position="31"/>
        <end position="41"/>
    </location>
</feature>
<evidence type="ECO:0000256" key="1">
    <source>
        <dbReference type="RuleBase" id="RU363021"/>
    </source>
</evidence>
<comment type="subunit">
    <text evidence="1">Component of the mitochondrial contact site and cristae organizing system (MICOS) complex.</text>
</comment>
<dbReference type="GO" id="GO:0061617">
    <property type="term" value="C:MICOS complex"/>
    <property type="evidence" value="ECO:0007669"/>
    <property type="project" value="UniProtKB-UniRule"/>
</dbReference>
<comment type="caution">
    <text evidence="3">The sequence shown here is derived from an EMBL/GenBank/DDBJ whole genome shotgun (WGS) entry which is preliminary data.</text>
</comment>
<comment type="subcellular location">
    <subcellularLocation>
        <location evidence="1">Mitochondrion inner membrane</location>
    </subcellularLocation>
</comment>
<feature type="region of interest" description="Disordered" evidence="2">
    <location>
        <begin position="31"/>
        <end position="84"/>
    </location>
</feature>
<dbReference type="InterPro" id="IPR019166">
    <property type="entry name" value="MIC26/MIC27"/>
</dbReference>
<protein>
    <recommendedName>
        <fullName evidence="1">MICOS complex subunit</fullName>
    </recommendedName>
</protein>
<feature type="transmembrane region" description="Helical" evidence="1">
    <location>
        <begin position="141"/>
        <end position="158"/>
    </location>
</feature>
<organism evidence="3 4">
    <name type="scientific">Pseudopithomyces chartarum</name>
    <dbReference type="NCBI Taxonomy" id="1892770"/>
    <lineage>
        <taxon>Eukaryota</taxon>
        <taxon>Fungi</taxon>
        <taxon>Dikarya</taxon>
        <taxon>Ascomycota</taxon>
        <taxon>Pezizomycotina</taxon>
        <taxon>Dothideomycetes</taxon>
        <taxon>Pleosporomycetidae</taxon>
        <taxon>Pleosporales</taxon>
        <taxon>Massarineae</taxon>
        <taxon>Didymosphaeriaceae</taxon>
        <taxon>Pseudopithomyces</taxon>
    </lineage>
</organism>
<feature type="compositionally biased region" description="Low complexity" evidence="2">
    <location>
        <begin position="51"/>
        <end position="79"/>
    </location>
</feature>
<name>A0AAN6RG12_9PLEO</name>
<dbReference type="Pfam" id="PF09769">
    <property type="entry name" value="ApoO"/>
    <property type="match status" value="1"/>
</dbReference>
<evidence type="ECO:0000256" key="2">
    <source>
        <dbReference type="SAM" id="MobiDB-lite"/>
    </source>
</evidence>
<feature type="transmembrane region" description="Helical" evidence="1">
    <location>
        <begin position="164"/>
        <end position="183"/>
    </location>
</feature>
<keyword evidence="1" id="KW-0472">Membrane</keyword>
<proteinExistence type="predicted"/>